<gene>
    <name evidence="1" type="ORF">N478_21320</name>
</gene>
<dbReference type="PATRIC" id="fig|1365257.3.peg.2962"/>
<reference evidence="1 2" key="1">
    <citation type="submission" date="2013-07" db="EMBL/GenBank/DDBJ databases">
        <title>Comparative Genomic and Metabolomic Analysis of Twelve Strains of Pseudoalteromonas luteoviolacea.</title>
        <authorList>
            <person name="Vynne N.G."/>
            <person name="Mansson M."/>
            <person name="Gram L."/>
        </authorList>
    </citation>
    <scope>NUCLEOTIDE SEQUENCE [LARGE SCALE GENOMIC DNA]</scope>
    <source>
        <strain evidence="1 2">S4060-1</strain>
    </source>
</reference>
<proteinExistence type="predicted"/>
<accession>A0A167LXD1</accession>
<dbReference type="AlphaFoldDB" id="A0A167LXD1"/>
<evidence type="ECO:0000313" key="1">
    <source>
        <dbReference type="EMBL" id="KZN65478.1"/>
    </source>
</evidence>
<dbReference type="RefSeq" id="WP_063381562.1">
    <property type="nucleotide sequence ID" value="NZ_AUXX01000021.1"/>
</dbReference>
<evidence type="ECO:0000313" key="2">
    <source>
        <dbReference type="Proteomes" id="UP000076661"/>
    </source>
</evidence>
<protein>
    <submittedName>
        <fullName evidence="1">Uncharacterized protein</fullName>
    </submittedName>
</protein>
<name>A0A167LXD1_9GAMM</name>
<dbReference type="Proteomes" id="UP000076661">
    <property type="component" value="Unassembled WGS sequence"/>
</dbReference>
<sequence>MNTIVQHIETFWTKESRGNPGATVRNSVPDSFPVGNATEIHGVLLVEVKYSECANFKNPVVSDFRSINDNQQRQLGFKFEDLDSELVVSKWSYSGHLKKVGILKPGSWLRLIENERTSLENTWAYYKHVYNIYFGEAAKVGSSLSFQKPVTSLNAENNLW</sequence>
<organism evidence="1 2">
    <name type="scientific">Pseudoalteromonas luteoviolacea S4060-1</name>
    <dbReference type="NCBI Taxonomy" id="1365257"/>
    <lineage>
        <taxon>Bacteria</taxon>
        <taxon>Pseudomonadati</taxon>
        <taxon>Pseudomonadota</taxon>
        <taxon>Gammaproteobacteria</taxon>
        <taxon>Alteromonadales</taxon>
        <taxon>Pseudoalteromonadaceae</taxon>
        <taxon>Pseudoalteromonas</taxon>
    </lineage>
</organism>
<dbReference type="EMBL" id="AUXX01000021">
    <property type="protein sequence ID" value="KZN65478.1"/>
    <property type="molecule type" value="Genomic_DNA"/>
</dbReference>
<comment type="caution">
    <text evidence="1">The sequence shown here is derived from an EMBL/GenBank/DDBJ whole genome shotgun (WGS) entry which is preliminary data.</text>
</comment>